<evidence type="ECO:0008006" key="3">
    <source>
        <dbReference type="Google" id="ProtNLM"/>
    </source>
</evidence>
<gene>
    <name evidence="1" type="ORF">PVE_R1G6125</name>
</gene>
<name>A0A1D3K6M0_PSEVE</name>
<protein>
    <recommendedName>
        <fullName evidence="3">ApeA N-terminal domain-containing protein</fullName>
    </recommendedName>
</protein>
<dbReference type="AlphaFoldDB" id="A0A1D3K6M0"/>
<dbReference type="Proteomes" id="UP000245431">
    <property type="component" value="Chromosome PVE_r1"/>
</dbReference>
<organism evidence="1 2">
    <name type="scientific">Pseudomonas veronii 1YdBTEX2</name>
    <dbReference type="NCBI Taxonomy" id="1295141"/>
    <lineage>
        <taxon>Bacteria</taxon>
        <taxon>Pseudomonadati</taxon>
        <taxon>Pseudomonadota</taxon>
        <taxon>Gammaproteobacteria</taxon>
        <taxon>Pseudomonadales</taxon>
        <taxon>Pseudomonadaceae</taxon>
        <taxon>Pseudomonas</taxon>
    </lineage>
</organism>
<evidence type="ECO:0000313" key="1">
    <source>
        <dbReference type="EMBL" id="SBW84004.1"/>
    </source>
</evidence>
<sequence>MIHSEKLIDAMHEGKLDLHCVEVSIFQKFEGGLSLKGYGVLKVNQVGTIYLEFICREASQIPLQNFYSAFPEDPFDSAQKLYLEAVTLDGDSIFAEEFSLKISAFNQRPPFKLPIFLHEVYFLYPTEYHKNTENYLYFELLEKAQIPANKMNSTSSTYGEESSFWNEAEIAIGDAKVAVIDKKDRIMVVANGIFDEDDLYKALLFYLGLSSGAMPQPYCLIRRIKENTALYLKSTHKALRNKNIPAPFPTASSGNGWPGCHYEILRAMVKGKNCNPLYFDSSYSQWLRVWHAFNSVNNIAILTLGVAIEGLLNDIFIPALRIISLDEDFESAKRELIATLEVIEANEDHKKSLIKHVERWGNIHAGKALSLLVEKGLVQETERVAWAELRHSAAHPKFKENTEARQEKEHKRISICLTLFYRLILNVFSYDGAMFEFGKVRNAELVKRDYVKVLE</sequence>
<evidence type="ECO:0000313" key="2">
    <source>
        <dbReference type="Proteomes" id="UP000245431"/>
    </source>
</evidence>
<accession>A0A1D3K6M0</accession>
<proteinExistence type="predicted"/>
<reference evidence="2" key="1">
    <citation type="submission" date="2016-07" db="EMBL/GenBank/DDBJ databases">
        <authorList>
            <person name="Florea S."/>
            <person name="Webb J.S."/>
            <person name="Jaromczyk J."/>
            <person name="Schardl C.L."/>
        </authorList>
    </citation>
    <scope>NUCLEOTIDE SEQUENCE [LARGE SCALE GENOMIC DNA]</scope>
    <source>
        <strain evidence="2">1YdBTEX2</strain>
    </source>
</reference>
<dbReference type="EMBL" id="LT599583">
    <property type="protein sequence ID" value="SBW84004.1"/>
    <property type="molecule type" value="Genomic_DNA"/>
</dbReference>
<dbReference type="RefSeq" id="WP_017848922.1">
    <property type="nucleotide sequence ID" value="NZ_AOUH01000037.1"/>
</dbReference>